<dbReference type="Proteomes" id="UP000265080">
    <property type="component" value="Chromosome 11"/>
</dbReference>
<evidence type="ECO:0000313" key="2">
    <source>
        <dbReference type="Proteomes" id="UP000265080"/>
    </source>
</evidence>
<protein>
    <recommendedName>
        <fullName evidence="3">Tc1-like transposase DDE domain-containing protein</fullName>
    </recommendedName>
</protein>
<reference evidence="1" key="3">
    <citation type="submission" date="2025-09" db="UniProtKB">
        <authorList>
            <consortium name="Ensembl"/>
        </authorList>
    </citation>
    <scope>IDENTIFICATION</scope>
</reference>
<reference evidence="1 2" key="1">
    <citation type="submission" date="2018-03" db="EMBL/GenBank/DDBJ databases">
        <title>Finding Nemo's genes: A chromosome-scale reference assembly of the genome of the orange clownfish Amphiprion percula.</title>
        <authorList>
            <person name="Lehmann R."/>
        </authorList>
    </citation>
    <scope>NUCLEOTIDE SEQUENCE</scope>
</reference>
<dbReference type="GeneTree" id="ENSGT00940000178361"/>
<dbReference type="Ensembl" id="ENSAPET00000011950.1">
    <property type="protein sequence ID" value="ENSAPEP00000011640.1"/>
    <property type="gene ID" value="ENSAPEG00000008297.1"/>
</dbReference>
<evidence type="ECO:0000313" key="1">
    <source>
        <dbReference type="Ensembl" id="ENSAPEP00000011640.1"/>
    </source>
</evidence>
<dbReference type="Gene3D" id="3.30.420.10">
    <property type="entry name" value="Ribonuclease H-like superfamily/Ribonuclease H"/>
    <property type="match status" value="1"/>
</dbReference>
<name>A0A3P8SHT6_AMPPE</name>
<dbReference type="GO" id="GO:0003676">
    <property type="term" value="F:nucleic acid binding"/>
    <property type="evidence" value="ECO:0007669"/>
    <property type="project" value="InterPro"/>
</dbReference>
<organism evidence="1 2">
    <name type="scientific">Amphiprion percula</name>
    <name type="common">Orange clownfish</name>
    <name type="synonym">Lutjanus percula</name>
    <dbReference type="NCBI Taxonomy" id="161767"/>
    <lineage>
        <taxon>Eukaryota</taxon>
        <taxon>Metazoa</taxon>
        <taxon>Chordata</taxon>
        <taxon>Craniata</taxon>
        <taxon>Vertebrata</taxon>
        <taxon>Euteleostomi</taxon>
        <taxon>Actinopterygii</taxon>
        <taxon>Neopterygii</taxon>
        <taxon>Teleostei</taxon>
        <taxon>Neoteleostei</taxon>
        <taxon>Acanthomorphata</taxon>
        <taxon>Ovalentaria</taxon>
        <taxon>Pomacentridae</taxon>
        <taxon>Amphiprion</taxon>
    </lineage>
</organism>
<accession>A0A3P8SHT6</accession>
<evidence type="ECO:0008006" key="3">
    <source>
        <dbReference type="Google" id="ProtNLM"/>
    </source>
</evidence>
<proteinExistence type="predicted"/>
<dbReference type="InterPro" id="IPR036397">
    <property type="entry name" value="RNaseH_sf"/>
</dbReference>
<dbReference type="AlphaFoldDB" id="A0A3P8SHT6"/>
<reference evidence="1" key="2">
    <citation type="submission" date="2025-08" db="UniProtKB">
        <authorList>
            <consortium name="Ensembl"/>
        </authorList>
    </citation>
    <scope>IDENTIFICATION</scope>
</reference>
<keyword evidence="2" id="KW-1185">Reference proteome</keyword>
<sequence length="109" mass="12543">LRNFEYKILWSDESSFQLYLPPANHVQYLIMKHVGGSIMVWGCMTAAVVGHLTVCEDTLNSAKYCPNWTCIIFMSYWPAQSPDMSSIRKPKSLEELKAVIQEEWDNITP</sequence>
<dbReference type="STRING" id="161767.ENSAPEP00000011640"/>